<dbReference type="PRINTS" id="PR00082">
    <property type="entry name" value="GLFDHDRGNASE"/>
</dbReference>
<evidence type="ECO:0000256" key="3">
    <source>
        <dbReference type="ARBA" id="ARBA00023002"/>
    </source>
</evidence>
<dbReference type="EMBL" id="UOGF01000086">
    <property type="protein sequence ID" value="VAX32297.1"/>
    <property type="molecule type" value="Genomic_DNA"/>
</dbReference>
<dbReference type="PANTHER" id="PTHR43571">
    <property type="entry name" value="NADP-SPECIFIC GLUTAMATE DEHYDROGENASE 1-RELATED"/>
    <property type="match status" value="1"/>
</dbReference>
<dbReference type="GO" id="GO:0005829">
    <property type="term" value="C:cytosol"/>
    <property type="evidence" value="ECO:0007669"/>
    <property type="project" value="TreeGrafter"/>
</dbReference>
<dbReference type="FunFam" id="1.10.285.10:FF:000001">
    <property type="entry name" value="Glutamate dehydrogenase"/>
    <property type="match status" value="1"/>
</dbReference>
<dbReference type="SUPFAM" id="SSF53223">
    <property type="entry name" value="Aminoacid dehydrogenase-like, N-terminal domain"/>
    <property type="match status" value="1"/>
</dbReference>
<protein>
    <submittedName>
        <fullName evidence="5">NADP-specific glutamate dehydrogenase</fullName>
        <ecNumber evidence="5">1.4.1.4</ecNumber>
    </submittedName>
</protein>
<organism evidence="5">
    <name type="scientific">hydrothermal vent metagenome</name>
    <dbReference type="NCBI Taxonomy" id="652676"/>
    <lineage>
        <taxon>unclassified sequences</taxon>
        <taxon>metagenomes</taxon>
        <taxon>ecological metagenomes</taxon>
    </lineage>
</organism>
<dbReference type="EC" id="1.4.1.4" evidence="5"/>
<dbReference type="InterPro" id="IPR014362">
    <property type="entry name" value="Glu_DH"/>
</dbReference>
<dbReference type="CDD" id="cd05313">
    <property type="entry name" value="NAD_bind_2_Glu_DH"/>
    <property type="match status" value="1"/>
</dbReference>
<evidence type="ECO:0000259" key="4">
    <source>
        <dbReference type="SMART" id="SM00839"/>
    </source>
</evidence>
<comment type="subunit">
    <text evidence="2">Homohexamer.</text>
</comment>
<dbReference type="Gene3D" id="1.10.285.10">
    <property type="entry name" value="Glutamate Dehydrogenase, chain A, domain 3"/>
    <property type="match status" value="2"/>
</dbReference>
<reference evidence="5" key="1">
    <citation type="submission" date="2018-06" db="EMBL/GenBank/DDBJ databases">
        <authorList>
            <person name="Zhirakovskaya E."/>
        </authorList>
    </citation>
    <scope>NUCLEOTIDE SEQUENCE</scope>
</reference>
<dbReference type="Pfam" id="PF00208">
    <property type="entry name" value="ELFV_dehydrog"/>
    <property type="match status" value="1"/>
</dbReference>
<dbReference type="AlphaFoldDB" id="A0A3B1DUL4"/>
<evidence type="ECO:0000256" key="1">
    <source>
        <dbReference type="ARBA" id="ARBA00006382"/>
    </source>
</evidence>
<evidence type="ECO:0000256" key="2">
    <source>
        <dbReference type="ARBA" id="ARBA00011643"/>
    </source>
</evidence>
<dbReference type="InterPro" id="IPR050724">
    <property type="entry name" value="Glu_Leu_Phe_Val_DH"/>
</dbReference>
<dbReference type="Gene3D" id="3.40.50.10860">
    <property type="entry name" value="Leucine Dehydrogenase, chain A, domain 1"/>
    <property type="match status" value="1"/>
</dbReference>
<gene>
    <name evidence="5" type="ORF">MNBD_NITROSPIRAE01-198</name>
</gene>
<feature type="domain" description="Glutamate/phenylalanine/leucine/valine/L-tryptophan dehydrogenase C-terminal" evidence="4">
    <location>
        <begin position="204"/>
        <end position="445"/>
    </location>
</feature>
<dbReference type="GO" id="GO:0004354">
    <property type="term" value="F:glutamate dehydrogenase (NADP+) activity"/>
    <property type="evidence" value="ECO:0007669"/>
    <property type="project" value="UniProtKB-EC"/>
</dbReference>
<dbReference type="InterPro" id="IPR006096">
    <property type="entry name" value="Glu/Leu/Phe/Val/Trp_DH_C"/>
</dbReference>
<sequence>MYADLSVENFMNGLIKRNPGELEFHQAVREVAESVIPYILSHSKYEHAGIFQRMTEPDRSIIFRVVWEDDKKNIRINKGYRVQFNNAIGPYKGGLRFHPSVNLSILKFLGFEQTFKNSLTTLPLGAGKGGSDFNPKGKSEREIMRFCQAFMTELSHHIGPHLDVPAGDIGVGSREISFMFGQYKRLKHEFSGTMTGKPLEFGGSLIRKEATGYGCAFFMEEMLKNVGDSIQGKTCLVSGSGNVAQYCTEKIIQLGGKVVTLSDSSGFIYDPEGINEEKLAFVIDLKVIKRGRISEYAKKFNCEFHEGKKPWHLPCDLAFPCATQNEIDEKDAIALASNGIKAIAEGANMPTTIDAIKLFEKSKVLYAPGKASNAGGVAVSGLEMTQNSMRMAWTEVELEDRLRVIMTNIHSQCVAHGGENGYTNYVKGANLAGFIKVANAMLAYGVV</sequence>
<dbReference type="SUPFAM" id="SSF51735">
    <property type="entry name" value="NAD(P)-binding Rossmann-fold domains"/>
    <property type="match status" value="1"/>
</dbReference>
<dbReference type="InterPro" id="IPR036291">
    <property type="entry name" value="NAD(P)-bd_dom_sf"/>
</dbReference>
<dbReference type="PIRSF" id="PIRSF000185">
    <property type="entry name" value="Glu_DH"/>
    <property type="match status" value="1"/>
</dbReference>
<dbReference type="Pfam" id="PF02812">
    <property type="entry name" value="ELFV_dehydrog_N"/>
    <property type="match status" value="1"/>
</dbReference>
<dbReference type="SMART" id="SM00839">
    <property type="entry name" value="ELFV_dehydrog"/>
    <property type="match status" value="1"/>
</dbReference>
<dbReference type="GO" id="GO:0006537">
    <property type="term" value="P:glutamate biosynthetic process"/>
    <property type="evidence" value="ECO:0007669"/>
    <property type="project" value="TreeGrafter"/>
</dbReference>
<dbReference type="InterPro" id="IPR006095">
    <property type="entry name" value="Glu/Leu/Phe/Val/Trp_DH"/>
</dbReference>
<dbReference type="FunFam" id="3.40.50.10860:FF:000002">
    <property type="entry name" value="Glutamate dehydrogenase"/>
    <property type="match status" value="1"/>
</dbReference>
<dbReference type="InterPro" id="IPR046346">
    <property type="entry name" value="Aminoacid_DH-like_N_sf"/>
</dbReference>
<dbReference type="Gene3D" id="3.40.50.720">
    <property type="entry name" value="NAD(P)-binding Rossmann-like Domain"/>
    <property type="match status" value="1"/>
</dbReference>
<proteinExistence type="inferred from homology"/>
<dbReference type="PANTHER" id="PTHR43571:SF1">
    <property type="entry name" value="NADP-SPECIFIC GLUTAMATE DEHYDROGENASE 1-RELATED"/>
    <property type="match status" value="1"/>
</dbReference>
<evidence type="ECO:0000313" key="5">
    <source>
        <dbReference type="EMBL" id="VAX32297.1"/>
    </source>
</evidence>
<keyword evidence="3 5" id="KW-0560">Oxidoreductase</keyword>
<accession>A0A3B1DUL4</accession>
<name>A0A3B1DUL4_9ZZZZ</name>
<comment type="similarity">
    <text evidence="1">Belongs to the Glu/Leu/Phe/Val dehydrogenases family.</text>
</comment>
<dbReference type="InterPro" id="IPR033922">
    <property type="entry name" value="NAD_bind_Glu_DH"/>
</dbReference>
<dbReference type="InterPro" id="IPR006097">
    <property type="entry name" value="Glu/Leu/Phe/Val/Trp_DH_dimer"/>
</dbReference>
<dbReference type="FunFam" id="3.40.50.720:FF:000030">
    <property type="entry name" value="Glutamate dehydrogenase"/>
    <property type="match status" value="1"/>
</dbReference>
<dbReference type="NCBIfam" id="NF006929">
    <property type="entry name" value="PRK09414.1"/>
    <property type="match status" value="1"/>
</dbReference>